<evidence type="ECO:0000256" key="1">
    <source>
        <dbReference type="ARBA" id="ARBA00023015"/>
    </source>
</evidence>
<dbReference type="OrthoDB" id="3684496at2"/>
<gene>
    <name evidence="6" type="primary">ybbH</name>
    <name evidence="6" type="ORF">MHA01_27620</name>
</gene>
<comment type="caution">
    <text evidence="6">The sequence shown here is derived from an EMBL/GenBank/DDBJ whole genome shotgun (WGS) entry which is preliminary data.</text>
</comment>
<keyword evidence="1" id="KW-0805">Transcription regulation</keyword>
<dbReference type="PANTHER" id="PTHR30514:SF10">
    <property type="entry name" value="MURR_RPIR FAMILY TRANSCRIPTIONAL REGULATOR"/>
    <property type="match status" value="1"/>
</dbReference>
<dbReference type="Pfam" id="PF01418">
    <property type="entry name" value="HTH_6"/>
    <property type="match status" value="1"/>
</dbReference>
<feature type="domain" description="HTH rpiR-type" evidence="4">
    <location>
        <begin position="5"/>
        <end position="81"/>
    </location>
</feature>
<keyword evidence="7" id="KW-1185">Reference proteome</keyword>
<evidence type="ECO:0000256" key="3">
    <source>
        <dbReference type="ARBA" id="ARBA00023163"/>
    </source>
</evidence>
<dbReference type="InterPro" id="IPR035472">
    <property type="entry name" value="RpiR-like_SIS"/>
</dbReference>
<dbReference type="CDD" id="cd05013">
    <property type="entry name" value="SIS_RpiR"/>
    <property type="match status" value="1"/>
</dbReference>
<keyword evidence="2" id="KW-0238">DNA-binding</keyword>
<sequence length="284" mass="31671">MAQISGGLSMLKIIESRLPLSEKKIAQYIQDHPDAAVTMTAQELGESSNSSSAAVVRLCKSMKLSSFQDLKMRIAGDLQQSDSFEYRDIQVNEPVVNIIDQMTYNTVSMISETKDYIQKEKIETALEWLESSSKIIIYGIGASGIIAYDCQQKFLRVGLNSYYFEDPHLTLTTLAHCGPDDLAIFISFSGETKETINILKQAKKLKVRTLGITKYGKSSMSDLVDCAIYSSPKKEAISRSAATSTRIAQLHIIDILFMSYVSKNFQETIDSIDKSKKLVENDND</sequence>
<evidence type="ECO:0000313" key="7">
    <source>
        <dbReference type="Proteomes" id="UP000321051"/>
    </source>
</evidence>
<evidence type="ECO:0000259" key="4">
    <source>
        <dbReference type="PROSITE" id="PS51071"/>
    </source>
</evidence>
<dbReference type="InterPro" id="IPR000281">
    <property type="entry name" value="HTH_RpiR"/>
</dbReference>
<keyword evidence="3" id="KW-0804">Transcription</keyword>
<evidence type="ECO:0000313" key="6">
    <source>
        <dbReference type="EMBL" id="GEK59857.1"/>
    </source>
</evidence>
<evidence type="ECO:0000259" key="5">
    <source>
        <dbReference type="PROSITE" id="PS51464"/>
    </source>
</evidence>
<dbReference type="AlphaFoldDB" id="A0A510YBX2"/>
<dbReference type="GO" id="GO:0003700">
    <property type="term" value="F:DNA-binding transcription factor activity"/>
    <property type="evidence" value="ECO:0007669"/>
    <property type="project" value="InterPro"/>
</dbReference>
<dbReference type="SUPFAM" id="SSF46689">
    <property type="entry name" value="Homeodomain-like"/>
    <property type="match status" value="1"/>
</dbReference>
<dbReference type="PANTHER" id="PTHR30514">
    <property type="entry name" value="GLUCOKINASE"/>
    <property type="match status" value="1"/>
</dbReference>
<organism evidence="6 7">
    <name type="scientific">Marinococcus halophilus</name>
    <dbReference type="NCBI Taxonomy" id="1371"/>
    <lineage>
        <taxon>Bacteria</taxon>
        <taxon>Bacillati</taxon>
        <taxon>Bacillota</taxon>
        <taxon>Bacilli</taxon>
        <taxon>Bacillales</taxon>
        <taxon>Bacillaceae</taxon>
        <taxon>Marinococcus</taxon>
    </lineage>
</organism>
<dbReference type="InterPro" id="IPR046348">
    <property type="entry name" value="SIS_dom_sf"/>
</dbReference>
<dbReference type="InterPro" id="IPR036388">
    <property type="entry name" value="WH-like_DNA-bd_sf"/>
</dbReference>
<dbReference type="GO" id="GO:0003677">
    <property type="term" value="F:DNA binding"/>
    <property type="evidence" value="ECO:0007669"/>
    <property type="project" value="UniProtKB-KW"/>
</dbReference>
<dbReference type="Pfam" id="PF01380">
    <property type="entry name" value="SIS"/>
    <property type="match status" value="1"/>
</dbReference>
<dbReference type="PROSITE" id="PS51071">
    <property type="entry name" value="HTH_RPIR"/>
    <property type="match status" value="1"/>
</dbReference>
<reference evidence="6 7" key="1">
    <citation type="submission" date="2019-07" db="EMBL/GenBank/DDBJ databases">
        <title>Whole genome shotgun sequence of Marinococcus halophilus NBRC 102359.</title>
        <authorList>
            <person name="Hosoyama A."/>
            <person name="Uohara A."/>
            <person name="Ohji S."/>
            <person name="Ichikawa N."/>
        </authorList>
    </citation>
    <scope>NUCLEOTIDE SEQUENCE [LARGE SCALE GENOMIC DNA]</scope>
    <source>
        <strain evidence="6 7">NBRC 102359</strain>
    </source>
</reference>
<name>A0A510YBX2_MARHA</name>
<dbReference type="InterPro" id="IPR001347">
    <property type="entry name" value="SIS_dom"/>
</dbReference>
<dbReference type="Gene3D" id="1.10.10.10">
    <property type="entry name" value="Winged helix-like DNA-binding domain superfamily/Winged helix DNA-binding domain"/>
    <property type="match status" value="1"/>
</dbReference>
<dbReference type="SUPFAM" id="SSF53697">
    <property type="entry name" value="SIS domain"/>
    <property type="match status" value="1"/>
</dbReference>
<dbReference type="GO" id="GO:1901135">
    <property type="term" value="P:carbohydrate derivative metabolic process"/>
    <property type="evidence" value="ECO:0007669"/>
    <property type="project" value="InterPro"/>
</dbReference>
<dbReference type="InterPro" id="IPR009057">
    <property type="entry name" value="Homeodomain-like_sf"/>
</dbReference>
<dbReference type="GO" id="GO:0097367">
    <property type="term" value="F:carbohydrate derivative binding"/>
    <property type="evidence" value="ECO:0007669"/>
    <property type="project" value="InterPro"/>
</dbReference>
<dbReference type="PROSITE" id="PS51464">
    <property type="entry name" value="SIS"/>
    <property type="match status" value="1"/>
</dbReference>
<dbReference type="Proteomes" id="UP000321051">
    <property type="component" value="Unassembled WGS sequence"/>
</dbReference>
<feature type="domain" description="SIS" evidence="5">
    <location>
        <begin position="125"/>
        <end position="266"/>
    </location>
</feature>
<protein>
    <submittedName>
        <fullName evidence="6">Putative HTH-type transcriptional regulator YbbH</fullName>
    </submittedName>
</protein>
<dbReference type="Gene3D" id="3.40.50.10490">
    <property type="entry name" value="Glucose-6-phosphate isomerase like protein, domain 1"/>
    <property type="match status" value="1"/>
</dbReference>
<dbReference type="RefSeq" id="WP_094908886.1">
    <property type="nucleotide sequence ID" value="NZ_BJUN01000020.1"/>
</dbReference>
<dbReference type="EMBL" id="BJUN01000020">
    <property type="protein sequence ID" value="GEK59857.1"/>
    <property type="molecule type" value="Genomic_DNA"/>
</dbReference>
<dbReference type="InterPro" id="IPR047640">
    <property type="entry name" value="RpiR-like"/>
</dbReference>
<evidence type="ECO:0000256" key="2">
    <source>
        <dbReference type="ARBA" id="ARBA00023125"/>
    </source>
</evidence>
<proteinExistence type="predicted"/>
<accession>A0A510YBX2</accession>